<feature type="transmembrane region" description="Helical" evidence="9">
    <location>
        <begin position="82"/>
        <end position="103"/>
    </location>
</feature>
<keyword evidence="7 11" id="KW-0675">Receptor</keyword>
<dbReference type="GO" id="GO:0016020">
    <property type="term" value="C:membrane"/>
    <property type="evidence" value="ECO:0007669"/>
    <property type="project" value="UniProtKB-SubCell"/>
</dbReference>
<feature type="transmembrane region" description="Helical" evidence="9">
    <location>
        <begin position="25"/>
        <end position="42"/>
    </location>
</feature>
<dbReference type="EMBL" id="JAHWGI010001215">
    <property type="protein sequence ID" value="KAK3925110.1"/>
    <property type="molecule type" value="Genomic_DNA"/>
</dbReference>
<dbReference type="Proteomes" id="UP001219518">
    <property type="component" value="Unassembled WGS sequence"/>
</dbReference>
<dbReference type="GO" id="GO:0005549">
    <property type="term" value="F:odorant binding"/>
    <property type="evidence" value="ECO:0007669"/>
    <property type="project" value="InterPro"/>
</dbReference>
<keyword evidence="2" id="KW-0716">Sensory transduction</keyword>
<dbReference type="Pfam" id="PF02949">
    <property type="entry name" value="7tm_6"/>
    <property type="match status" value="1"/>
</dbReference>
<keyword evidence="5 9" id="KW-1133">Transmembrane helix</keyword>
<reference evidence="11" key="1">
    <citation type="submission" date="2021-07" db="EMBL/GenBank/DDBJ databases">
        <authorList>
            <person name="Catto M.A."/>
            <person name="Jacobson A."/>
            <person name="Kennedy G."/>
            <person name="Labadie P."/>
            <person name="Hunt B.G."/>
            <person name="Srinivasan R."/>
        </authorList>
    </citation>
    <scope>NUCLEOTIDE SEQUENCE</scope>
    <source>
        <strain evidence="11">PL_HMW_Pooled</strain>
        <tissue evidence="11">Head</tissue>
    </source>
</reference>
<comment type="caution">
    <text evidence="11">The sequence shown here is derived from an EMBL/GenBank/DDBJ whole genome shotgun (WGS) entry which is preliminary data.</text>
</comment>
<dbReference type="GO" id="GO:0007165">
    <property type="term" value="P:signal transduction"/>
    <property type="evidence" value="ECO:0007669"/>
    <property type="project" value="UniProtKB-KW"/>
</dbReference>
<protein>
    <submittedName>
        <fullName evidence="11">Odorant receptor 94b</fullName>
    </submittedName>
</protein>
<evidence type="ECO:0000256" key="1">
    <source>
        <dbReference type="ARBA" id="ARBA00004141"/>
    </source>
</evidence>
<evidence type="ECO:0000256" key="10">
    <source>
        <dbReference type="SAM" id="SignalP"/>
    </source>
</evidence>
<evidence type="ECO:0000256" key="9">
    <source>
        <dbReference type="SAM" id="Phobius"/>
    </source>
</evidence>
<keyword evidence="8" id="KW-0807">Transducer</keyword>
<name>A0AAE1HQW3_9NEOP</name>
<evidence type="ECO:0000313" key="12">
    <source>
        <dbReference type="Proteomes" id="UP001219518"/>
    </source>
</evidence>
<reference evidence="11" key="2">
    <citation type="journal article" date="2023" name="BMC Genomics">
        <title>Pest status, molecular evolution, and epigenetic factors derived from the genome assembly of Frankliniella fusca, a thysanopteran phytovirus vector.</title>
        <authorList>
            <person name="Catto M.A."/>
            <person name="Labadie P.E."/>
            <person name="Jacobson A.L."/>
            <person name="Kennedy G.G."/>
            <person name="Srinivasan R."/>
            <person name="Hunt B.G."/>
        </authorList>
    </citation>
    <scope>NUCLEOTIDE SEQUENCE</scope>
    <source>
        <strain evidence="11">PL_HMW_Pooled</strain>
    </source>
</reference>
<gene>
    <name evidence="11" type="ORF">KUF71_013379</name>
</gene>
<feature type="transmembrane region" description="Helical" evidence="9">
    <location>
        <begin position="132"/>
        <end position="156"/>
    </location>
</feature>
<feature type="transmembrane region" description="Helical" evidence="9">
    <location>
        <begin position="196"/>
        <end position="220"/>
    </location>
</feature>
<dbReference type="InterPro" id="IPR004117">
    <property type="entry name" value="7tm6_olfct_rcpt"/>
</dbReference>
<feature type="transmembrane region" description="Helical" evidence="9">
    <location>
        <begin position="226"/>
        <end position="244"/>
    </location>
</feature>
<evidence type="ECO:0000256" key="5">
    <source>
        <dbReference type="ARBA" id="ARBA00022989"/>
    </source>
</evidence>
<keyword evidence="3 9" id="KW-0812">Transmembrane</keyword>
<evidence type="ECO:0000256" key="4">
    <source>
        <dbReference type="ARBA" id="ARBA00022725"/>
    </source>
</evidence>
<keyword evidence="6 9" id="KW-0472">Membrane</keyword>
<dbReference type="GO" id="GO:0004984">
    <property type="term" value="F:olfactory receptor activity"/>
    <property type="evidence" value="ECO:0007669"/>
    <property type="project" value="InterPro"/>
</dbReference>
<proteinExistence type="predicted"/>
<organism evidence="11 12">
    <name type="scientific">Frankliniella fusca</name>
    <dbReference type="NCBI Taxonomy" id="407009"/>
    <lineage>
        <taxon>Eukaryota</taxon>
        <taxon>Metazoa</taxon>
        <taxon>Ecdysozoa</taxon>
        <taxon>Arthropoda</taxon>
        <taxon>Hexapoda</taxon>
        <taxon>Insecta</taxon>
        <taxon>Pterygota</taxon>
        <taxon>Neoptera</taxon>
        <taxon>Paraneoptera</taxon>
        <taxon>Thysanoptera</taxon>
        <taxon>Terebrantia</taxon>
        <taxon>Thripoidea</taxon>
        <taxon>Thripidae</taxon>
        <taxon>Frankliniella</taxon>
    </lineage>
</organism>
<evidence type="ECO:0000256" key="2">
    <source>
        <dbReference type="ARBA" id="ARBA00022606"/>
    </source>
</evidence>
<keyword evidence="12" id="KW-1185">Reference proteome</keyword>
<feature type="signal peptide" evidence="10">
    <location>
        <begin position="1"/>
        <end position="15"/>
    </location>
</feature>
<evidence type="ECO:0000256" key="7">
    <source>
        <dbReference type="ARBA" id="ARBA00023170"/>
    </source>
</evidence>
<sequence length="320" mass="34325">MALCFLLHVAALALSKYSIEDGVIYASYTSTCYSIFASYSVLQQERYWDILRQTRSLVGVLQQASREVDKEMDQSHRGAARIGVGQAFAAAVVFVGLAIDAAVHDRYFTPLWPLIPLAGDWGRYAASASSNFTVVIGAIAFSAVVNAVLTVSGVLAGMHRVLAARLEALAHPDEVAEVVRLHRHVRRLTLELSDFFAGNLVHLMCCTFVNSVIATLQVLANDVSGTTFGMILSLAISFAPLAYASQEVSDASLALSTAAYHAATSGLVTLGEARALLMLMRVADSTPALRCRGVGRLSLPGAGHTVSQYYSVIQTLRNKV</sequence>
<evidence type="ECO:0000256" key="8">
    <source>
        <dbReference type="ARBA" id="ARBA00023224"/>
    </source>
</evidence>
<keyword evidence="4" id="KW-0552">Olfaction</keyword>
<evidence type="ECO:0000256" key="3">
    <source>
        <dbReference type="ARBA" id="ARBA00022692"/>
    </source>
</evidence>
<comment type="subcellular location">
    <subcellularLocation>
        <location evidence="1">Membrane</location>
        <topology evidence="1">Multi-pass membrane protein</topology>
    </subcellularLocation>
</comment>
<feature type="chain" id="PRO_5041916203" evidence="10">
    <location>
        <begin position="16"/>
        <end position="320"/>
    </location>
</feature>
<accession>A0AAE1HQW3</accession>
<dbReference type="AlphaFoldDB" id="A0AAE1HQW3"/>
<evidence type="ECO:0000313" key="11">
    <source>
        <dbReference type="EMBL" id="KAK3925110.1"/>
    </source>
</evidence>
<evidence type="ECO:0000256" key="6">
    <source>
        <dbReference type="ARBA" id="ARBA00023136"/>
    </source>
</evidence>
<keyword evidence="10" id="KW-0732">Signal</keyword>